<dbReference type="Pfam" id="PF00672">
    <property type="entry name" value="HAMP"/>
    <property type="match status" value="1"/>
</dbReference>
<evidence type="ECO:0000256" key="7">
    <source>
        <dbReference type="ARBA" id="ARBA00023012"/>
    </source>
</evidence>
<feature type="domain" description="Histidine kinase" evidence="9">
    <location>
        <begin position="126"/>
        <end position="345"/>
    </location>
</feature>
<keyword evidence="8" id="KW-1133">Transmembrane helix</keyword>
<dbReference type="InterPro" id="IPR005467">
    <property type="entry name" value="His_kinase_dom"/>
</dbReference>
<proteinExistence type="predicted"/>
<sequence length="361" mass="40302">MKLKSYILVGYVISTLLTIIVVFWAIQRMLIEEREIYFLVGMTLVASFIGAGISLFLLSPVFTSLGKLKEHAKRVADKDFPSNLEVQGPVEFQQLGQAFNEMSHDLQATFDSLEESEREKGLMIAQLSHDIKTPITSIQATVEGILDGVIKEGEQDHYLATIGRQTERLNKLVEELNFLTLNTARNQVETTSKDSIFLDQLLIECMSEFQFLIEQEERDVHLQVIPESARIEGDYAKLSRILVNLVNNAFKYSAPGTKLEVVAKLENNQLSISVTDEGQGIAPEDLENIFKRLYRVETSRNMKTGGHGLGLAIARELAHQLGGEITVSSQYGLGSTFTLVLNLSGNENKVTSKTNFQFPTP</sequence>
<dbReference type="InterPro" id="IPR050351">
    <property type="entry name" value="BphY/WalK/GraS-like"/>
</dbReference>
<dbReference type="Gene3D" id="3.30.565.10">
    <property type="entry name" value="Histidine kinase-like ATPase, C-terminal domain"/>
    <property type="match status" value="1"/>
</dbReference>
<evidence type="ECO:0000256" key="3">
    <source>
        <dbReference type="ARBA" id="ARBA00012438"/>
    </source>
</evidence>
<dbReference type="InterPro" id="IPR003594">
    <property type="entry name" value="HATPase_dom"/>
</dbReference>
<protein>
    <recommendedName>
        <fullName evidence="3">histidine kinase</fullName>
        <ecNumber evidence="3">2.7.13.3</ecNumber>
    </recommendedName>
</protein>
<evidence type="ECO:0000256" key="2">
    <source>
        <dbReference type="ARBA" id="ARBA00004370"/>
    </source>
</evidence>
<evidence type="ECO:0000256" key="4">
    <source>
        <dbReference type="ARBA" id="ARBA00022553"/>
    </source>
</evidence>
<comment type="caution">
    <text evidence="11">The sequence shown here is derived from an EMBL/GenBank/DDBJ whole genome shotgun (WGS) entry which is preliminary data.</text>
</comment>
<evidence type="ECO:0000259" key="10">
    <source>
        <dbReference type="PROSITE" id="PS50885"/>
    </source>
</evidence>
<dbReference type="PANTHER" id="PTHR45453:SF1">
    <property type="entry name" value="PHOSPHATE REGULON SENSOR PROTEIN PHOR"/>
    <property type="match status" value="1"/>
</dbReference>
<feature type="transmembrane region" description="Helical" evidence="8">
    <location>
        <begin position="6"/>
        <end position="26"/>
    </location>
</feature>
<dbReference type="PANTHER" id="PTHR45453">
    <property type="entry name" value="PHOSPHATE REGULON SENSOR PROTEIN PHOR"/>
    <property type="match status" value="1"/>
</dbReference>
<evidence type="ECO:0000256" key="5">
    <source>
        <dbReference type="ARBA" id="ARBA00022679"/>
    </source>
</evidence>
<evidence type="ECO:0000259" key="9">
    <source>
        <dbReference type="PROSITE" id="PS50109"/>
    </source>
</evidence>
<evidence type="ECO:0000313" key="12">
    <source>
        <dbReference type="Proteomes" id="UP000003815"/>
    </source>
</evidence>
<dbReference type="Proteomes" id="UP000003815">
    <property type="component" value="Unassembled WGS sequence"/>
</dbReference>
<dbReference type="CDD" id="cd06225">
    <property type="entry name" value="HAMP"/>
    <property type="match status" value="1"/>
</dbReference>
<dbReference type="GO" id="GO:0004721">
    <property type="term" value="F:phosphoprotein phosphatase activity"/>
    <property type="evidence" value="ECO:0007669"/>
    <property type="project" value="TreeGrafter"/>
</dbReference>
<evidence type="ECO:0000256" key="8">
    <source>
        <dbReference type="SAM" id="Phobius"/>
    </source>
</evidence>
<dbReference type="InterPro" id="IPR004358">
    <property type="entry name" value="Sig_transdc_His_kin-like_C"/>
</dbReference>
<evidence type="ECO:0000256" key="1">
    <source>
        <dbReference type="ARBA" id="ARBA00000085"/>
    </source>
</evidence>
<dbReference type="InterPro" id="IPR003661">
    <property type="entry name" value="HisK_dim/P_dom"/>
</dbReference>
<dbReference type="SMART" id="SM00388">
    <property type="entry name" value="HisKA"/>
    <property type="match status" value="1"/>
</dbReference>
<dbReference type="Pfam" id="PF02518">
    <property type="entry name" value="HATPase_c"/>
    <property type="match status" value="1"/>
</dbReference>
<accession>F9H9I0</accession>
<dbReference type="PROSITE" id="PS50885">
    <property type="entry name" value="HAMP"/>
    <property type="match status" value="1"/>
</dbReference>
<keyword evidence="6 11" id="KW-0418">Kinase</keyword>
<name>F9H9I0_STRMT</name>
<dbReference type="EC" id="2.7.13.3" evidence="3"/>
<dbReference type="GO" id="GO:0000155">
    <property type="term" value="F:phosphorelay sensor kinase activity"/>
    <property type="evidence" value="ECO:0007669"/>
    <property type="project" value="InterPro"/>
</dbReference>
<keyword evidence="8" id="KW-0812">Transmembrane</keyword>
<dbReference type="FunFam" id="3.30.565.10:FF:000006">
    <property type="entry name" value="Sensor histidine kinase WalK"/>
    <property type="match status" value="1"/>
</dbReference>
<dbReference type="PROSITE" id="PS50109">
    <property type="entry name" value="HIS_KIN"/>
    <property type="match status" value="1"/>
</dbReference>
<dbReference type="GO" id="GO:0005886">
    <property type="term" value="C:plasma membrane"/>
    <property type="evidence" value="ECO:0007669"/>
    <property type="project" value="TreeGrafter"/>
</dbReference>
<dbReference type="Gene3D" id="6.10.340.10">
    <property type="match status" value="1"/>
</dbReference>
<comment type="subcellular location">
    <subcellularLocation>
        <location evidence="2">Membrane</location>
    </subcellularLocation>
</comment>
<dbReference type="GO" id="GO:0016036">
    <property type="term" value="P:cellular response to phosphate starvation"/>
    <property type="evidence" value="ECO:0007669"/>
    <property type="project" value="TreeGrafter"/>
</dbReference>
<dbReference type="InterPro" id="IPR003660">
    <property type="entry name" value="HAMP_dom"/>
</dbReference>
<feature type="transmembrane region" description="Helical" evidence="8">
    <location>
        <begin position="38"/>
        <end position="58"/>
    </location>
</feature>
<organism evidence="11 12">
    <name type="scientific">Streptococcus mitis SK1073</name>
    <dbReference type="NCBI Taxonomy" id="1008452"/>
    <lineage>
        <taxon>Bacteria</taxon>
        <taxon>Bacillati</taxon>
        <taxon>Bacillota</taxon>
        <taxon>Bacilli</taxon>
        <taxon>Lactobacillales</taxon>
        <taxon>Streptococcaceae</taxon>
        <taxon>Streptococcus</taxon>
        <taxon>Streptococcus mitis group</taxon>
    </lineage>
</organism>
<dbReference type="InterPro" id="IPR036890">
    <property type="entry name" value="HATPase_C_sf"/>
</dbReference>
<dbReference type="SUPFAM" id="SSF55874">
    <property type="entry name" value="ATPase domain of HSP90 chaperone/DNA topoisomerase II/histidine kinase"/>
    <property type="match status" value="1"/>
</dbReference>
<evidence type="ECO:0000313" key="11">
    <source>
        <dbReference type="EMBL" id="EGP70562.1"/>
    </source>
</evidence>
<keyword evidence="7" id="KW-0902">Two-component regulatory system</keyword>
<gene>
    <name evidence="11" type="ORF">HMPREF9958_1282</name>
</gene>
<feature type="domain" description="HAMP" evidence="10">
    <location>
        <begin position="59"/>
        <end position="111"/>
    </location>
</feature>
<dbReference type="Pfam" id="PF00512">
    <property type="entry name" value="HisKA"/>
    <property type="match status" value="1"/>
</dbReference>
<evidence type="ECO:0000256" key="6">
    <source>
        <dbReference type="ARBA" id="ARBA00022777"/>
    </source>
</evidence>
<keyword evidence="5" id="KW-0808">Transferase</keyword>
<dbReference type="PATRIC" id="fig|1008452.3.peg.307"/>
<dbReference type="SMART" id="SM00387">
    <property type="entry name" value="HATPase_c"/>
    <property type="match status" value="1"/>
</dbReference>
<reference evidence="11 12" key="1">
    <citation type="submission" date="2011-05" db="EMBL/GenBank/DDBJ databases">
        <authorList>
            <person name="Durkin A.S."/>
            <person name="Radune D."/>
            <person name="Hostetler J."/>
            <person name="Torralba M."/>
            <person name="Gillis M."/>
            <person name="Methe B."/>
            <person name="Sutton G."/>
            <person name="Nelson K.E."/>
        </authorList>
    </citation>
    <scope>NUCLEOTIDE SEQUENCE [LARGE SCALE GENOMIC DNA]</scope>
    <source>
        <strain evidence="11 12">SK1073</strain>
    </source>
</reference>
<keyword evidence="4" id="KW-0597">Phosphoprotein</keyword>
<comment type="catalytic activity">
    <reaction evidence="1">
        <text>ATP + protein L-histidine = ADP + protein N-phospho-L-histidine.</text>
        <dbReference type="EC" id="2.7.13.3"/>
    </reaction>
</comment>
<keyword evidence="8" id="KW-0472">Membrane</keyword>
<dbReference type="CDD" id="cd00082">
    <property type="entry name" value="HisKA"/>
    <property type="match status" value="1"/>
</dbReference>
<dbReference type="Gene3D" id="1.10.287.130">
    <property type="match status" value="1"/>
</dbReference>
<dbReference type="EMBL" id="AFQT01000010">
    <property type="protein sequence ID" value="EGP70562.1"/>
    <property type="molecule type" value="Genomic_DNA"/>
</dbReference>
<dbReference type="SUPFAM" id="SSF47384">
    <property type="entry name" value="Homodimeric domain of signal transducing histidine kinase"/>
    <property type="match status" value="1"/>
</dbReference>
<dbReference type="InterPro" id="IPR036097">
    <property type="entry name" value="HisK_dim/P_sf"/>
</dbReference>
<dbReference type="SMART" id="SM00304">
    <property type="entry name" value="HAMP"/>
    <property type="match status" value="1"/>
</dbReference>
<dbReference type="PRINTS" id="PR00344">
    <property type="entry name" value="BCTRLSENSOR"/>
</dbReference>
<dbReference type="RefSeq" id="WP_000769780.1">
    <property type="nucleotide sequence ID" value="NZ_AFQT01000010.1"/>
</dbReference>
<dbReference type="AlphaFoldDB" id="F9H9I0"/>